<proteinExistence type="predicted"/>
<evidence type="ECO:0000313" key="1">
    <source>
        <dbReference type="EMBL" id="CAB5226674.1"/>
    </source>
</evidence>
<accession>A0A6J7XA38</accession>
<protein>
    <submittedName>
        <fullName evidence="1">Uncharacterized protein</fullName>
    </submittedName>
</protein>
<name>A0A6J7XA38_9CAUD</name>
<sequence length="37" mass="4401">DDFLRGNPYERAQVYEILNRIGAMSVDEIREEEDMLL</sequence>
<organism evidence="1">
    <name type="scientific">uncultured Caudovirales phage</name>
    <dbReference type="NCBI Taxonomy" id="2100421"/>
    <lineage>
        <taxon>Viruses</taxon>
        <taxon>Duplodnaviria</taxon>
        <taxon>Heunggongvirae</taxon>
        <taxon>Uroviricota</taxon>
        <taxon>Caudoviricetes</taxon>
        <taxon>Peduoviridae</taxon>
        <taxon>Maltschvirus</taxon>
        <taxon>Maltschvirus maltsch</taxon>
    </lineage>
</organism>
<dbReference type="EMBL" id="LR798367">
    <property type="protein sequence ID" value="CAB5226674.1"/>
    <property type="molecule type" value="Genomic_DNA"/>
</dbReference>
<gene>
    <name evidence="1" type="ORF">UFOVP1513_21</name>
</gene>
<feature type="non-terminal residue" evidence="1">
    <location>
        <position position="1"/>
    </location>
</feature>
<reference evidence="1" key="1">
    <citation type="submission" date="2020-05" db="EMBL/GenBank/DDBJ databases">
        <authorList>
            <person name="Chiriac C."/>
            <person name="Salcher M."/>
            <person name="Ghai R."/>
            <person name="Kavagutti S V."/>
        </authorList>
    </citation>
    <scope>NUCLEOTIDE SEQUENCE</scope>
</reference>